<reference evidence="1" key="2">
    <citation type="journal article" date="2015" name="Data Brief">
        <title>Shoot transcriptome of the giant reed, Arundo donax.</title>
        <authorList>
            <person name="Barrero R.A."/>
            <person name="Guerrero F.D."/>
            <person name="Moolhuijzen P."/>
            <person name="Goolsby J.A."/>
            <person name="Tidwell J."/>
            <person name="Bellgard S.E."/>
            <person name="Bellgard M.I."/>
        </authorList>
    </citation>
    <scope>NUCLEOTIDE SEQUENCE</scope>
    <source>
        <tissue evidence="1">Shoot tissue taken approximately 20 cm above the soil surface</tissue>
    </source>
</reference>
<name>A0A0A9G0P4_ARUDO</name>
<reference evidence="1" key="1">
    <citation type="submission" date="2014-09" db="EMBL/GenBank/DDBJ databases">
        <authorList>
            <person name="Magalhaes I.L.F."/>
            <person name="Oliveira U."/>
            <person name="Santos F.R."/>
            <person name="Vidigal T.H.D.A."/>
            <person name="Brescovit A.D."/>
            <person name="Santos A.J."/>
        </authorList>
    </citation>
    <scope>NUCLEOTIDE SEQUENCE</scope>
    <source>
        <tissue evidence="1">Shoot tissue taken approximately 20 cm above the soil surface</tissue>
    </source>
</reference>
<protein>
    <submittedName>
        <fullName evidence="1">Uncharacterized protein</fullName>
    </submittedName>
</protein>
<organism evidence="1">
    <name type="scientific">Arundo donax</name>
    <name type="common">Giant reed</name>
    <name type="synonym">Donax arundinaceus</name>
    <dbReference type="NCBI Taxonomy" id="35708"/>
    <lineage>
        <taxon>Eukaryota</taxon>
        <taxon>Viridiplantae</taxon>
        <taxon>Streptophyta</taxon>
        <taxon>Embryophyta</taxon>
        <taxon>Tracheophyta</taxon>
        <taxon>Spermatophyta</taxon>
        <taxon>Magnoliopsida</taxon>
        <taxon>Liliopsida</taxon>
        <taxon>Poales</taxon>
        <taxon>Poaceae</taxon>
        <taxon>PACMAD clade</taxon>
        <taxon>Arundinoideae</taxon>
        <taxon>Arundineae</taxon>
        <taxon>Arundo</taxon>
    </lineage>
</organism>
<proteinExistence type="predicted"/>
<sequence length="81" mass="8271">MEDSTAPTSIQYLSHLPAIMPAASAKNPFPQFSGGTSMAPVAAMSGSRYPSEVMDTAETSALGSVLPGRSTSPAIVLTLSQ</sequence>
<accession>A0A0A9G0P4</accession>
<evidence type="ECO:0000313" key="1">
    <source>
        <dbReference type="EMBL" id="JAE18645.1"/>
    </source>
</evidence>
<dbReference type="EMBL" id="GBRH01179251">
    <property type="protein sequence ID" value="JAE18645.1"/>
    <property type="molecule type" value="Transcribed_RNA"/>
</dbReference>
<dbReference type="AlphaFoldDB" id="A0A0A9G0P4"/>